<dbReference type="Gene3D" id="1.10.1790.10">
    <property type="entry name" value="PRD domain"/>
    <property type="match status" value="1"/>
</dbReference>
<dbReference type="Pfam" id="PF03610">
    <property type="entry name" value="EIIA-man"/>
    <property type="match status" value="1"/>
</dbReference>
<dbReference type="SUPFAM" id="SSF53062">
    <property type="entry name" value="PTS system fructose IIA component-like"/>
    <property type="match status" value="1"/>
</dbReference>
<dbReference type="InterPro" id="IPR002078">
    <property type="entry name" value="Sigma_54_int"/>
</dbReference>
<evidence type="ECO:0000259" key="6">
    <source>
        <dbReference type="PROSITE" id="PS51372"/>
    </source>
</evidence>
<dbReference type="Gene3D" id="3.40.50.300">
    <property type="entry name" value="P-loop containing nucleotide triphosphate hydrolases"/>
    <property type="match status" value="1"/>
</dbReference>
<gene>
    <name evidence="7" type="ORF">H7E68_07075</name>
</gene>
<dbReference type="PROSITE" id="PS51372">
    <property type="entry name" value="PRD_2"/>
    <property type="match status" value="2"/>
</dbReference>
<dbReference type="Gene3D" id="3.40.50.2300">
    <property type="match status" value="1"/>
</dbReference>
<protein>
    <submittedName>
        <fullName evidence="7">Sigma 54-interacting transcriptional regulator</fullName>
    </submittedName>
</protein>
<dbReference type="GO" id="GO:0009401">
    <property type="term" value="P:phosphoenolpyruvate-dependent sugar phosphotransferase system"/>
    <property type="evidence" value="ECO:0007669"/>
    <property type="project" value="InterPro"/>
</dbReference>
<feature type="domain" description="PRD" evidence="6">
    <location>
        <begin position="798"/>
        <end position="904"/>
    </location>
</feature>
<dbReference type="GO" id="GO:0016740">
    <property type="term" value="F:transferase activity"/>
    <property type="evidence" value="ECO:0007669"/>
    <property type="project" value="UniProtKB-KW"/>
</dbReference>
<dbReference type="InterPro" id="IPR027417">
    <property type="entry name" value="P-loop_NTPase"/>
</dbReference>
<evidence type="ECO:0000313" key="7">
    <source>
        <dbReference type="EMBL" id="MBB6714492.1"/>
    </source>
</evidence>
<dbReference type="Gene3D" id="3.40.50.510">
    <property type="entry name" value="Phosphotransferase system, mannose-type IIA component"/>
    <property type="match status" value="1"/>
</dbReference>
<dbReference type="GO" id="GO:0006355">
    <property type="term" value="P:regulation of DNA-templated transcription"/>
    <property type="evidence" value="ECO:0007669"/>
    <property type="project" value="InterPro"/>
</dbReference>
<dbReference type="InterPro" id="IPR004701">
    <property type="entry name" value="PTS_EIIA_man-typ"/>
</dbReference>
<comment type="caution">
    <text evidence="7">The sequence shown here is derived from an EMBL/GenBank/DDBJ whole genome shotgun (WGS) entry which is preliminary data.</text>
</comment>
<keyword evidence="3" id="KW-0067">ATP-binding</keyword>
<dbReference type="InterPro" id="IPR036662">
    <property type="entry name" value="PTS_EIIA_man-typ_sf"/>
</dbReference>
<dbReference type="GO" id="GO:0005524">
    <property type="term" value="F:ATP binding"/>
    <property type="evidence" value="ECO:0007669"/>
    <property type="project" value="UniProtKB-KW"/>
</dbReference>
<dbReference type="GO" id="GO:0016020">
    <property type="term" value="C:membrane"/>
    <property type="evidence" value="ECO:0007669"/>
    <property type="project" value="InterPro"/>
</dbReference>
<dbReference type="Proteomes" id="UP000585258">
    <property type="component" value="Unassembled WGS sequence"/>
</dbReference>
<dbReference type="SUPFAM" id="SSF63520">
    <property type="entry name" value="PTS-regulatory domain, PRD"/>
    <property type="match status" value="1"/>
</dbReference>
<sequence>MTIKEKVYLKLRELSKEAVDKDKKGVIANEISTLLEIQRNVVSHYLNELCREGLAIKTNTRPVYFYDTEVISMKETELEKNEEKDPFTVLIGNDGSLKEQVEQCKAAAVYPSKGLPITLTGSSGVGKSFIAKLIYEYSVYKKCIEKDAPFITFNCADYANNPELLSANLFGYKKGAFTGADKDMQGLIESADKGYLFLDEVHRLSPEGQEKLFLFLDQGKFRRIGETNKWRSASVRFIFATTENLDEVLLDTFRRRIPIFVDIPSLDKRTVEERLSMIYSFYYNEAKEMDRDILVSKNVVNSLLAIKGNGNIGLLKNIVISSCANAYSSSRQKIKIEIDIKDLPGKFKNNINIKKTFCYENMNINREDKGTGAVKYSKNDENIIIKEEFKNIFKLINNLNTSLIDENKFRKQANGSINKILNEIVFNNNYIEKDILTYELVFNIVENALMFIQRKYGVKYYGNTTKVLTYTLILLKMASISDKKINGEYKQYISVLKKKFSKNYLIGKKLSEIIESTLDHKFGDILVILMTLYFNGMHIHDKRKCNAIIVAHGFSTASSIASVANTCFEEFIFEPFDMPIDVTTATVVKKIKEYLSNVNTDNGTIVLVDMGSLNEIYNELKTIVNGNVGVINNISTRLALDVANKIINGDGIETIVKQCSENNKTEFRFYKVPKKKKAIVVTCISGIGTAEKLREILTKCIGEADIEIIAQDYRSMTENIDSNSNLRDYDVKLIISTTPIQVLDIKVIELQNLISNKSDHIIEEVLEDINKKKSINEIKDDIIKFFSLQNILNQLTILNPNKIVDEVSKIINSYQLELSINFESDLKLALFIHISILIERLVLRNSVQSHPDEESFKKCHSDFIEVSEKMFKDVLKEYKVSLPISEIVIIYEIIYIRMNMNINNDNADNE</sequence>
<evidence type="ECO:0000256" key="3">
    <source>
        <dbReference type="ARBA" id="ARBA00022840"/>
    </source>
</evidence>
<dbReference type="InterPro" id="IPR003593">
    <property type="entry name" value="AAA+_ATPase"/>
</dbReference>
<dbReference type="PANTHER" id="PTHR32071:SF38">
    <property type="entry name" value="PSP OPERON TRANSCRIPTIONAL ACTIVATOR"/>
    <property type="match status" value="1"/>
</dbReference>
<feature type="domain" description="PTS EIIA type-4" evidence="5">
    <location>
        <begin position="544"/>
        <end position="667"/>
    </location>
</feature>
<proteinExistence type="predicted"/>
<dbReference type="SUPFAM" id="SSF52540">
    <property type="entry name" value="P-loop containing nucleoside triphosphate hydrolases"/>
    <property type="match status" value="1"/>
</dbReference>
<feature type="domain" description="Sigma-54 factor interaction" evidence="4">
    <location>
        <begin position="90"/>
        <end position="324"/>
    </location>
</feature>
<keyword evidence="2" id="KW-0547">Nucleotide-binding</keyword>
<dbReference type="PROSITE" id="PS51096">
    <property type="entry name" value="PTS_EIIA_TYPE_4"/>
    <property type="match status" value="1"/>
</dbReference>
<accession>A0A7X0SBH3</accession>
<dbReference type="CDD" id="cd00009">
    <property type="entry name" value="AAA"/>
    <property type="match status" value="1"/>
</dbReference>
<dbReference type="Pfam" id="PF00874">
    <property type="entry name" value="PRD"/>
    <property type="match status" value="1"/>
</dbReference>
<evidence type="ECO:0000259" key="4">
    <source>
        <dbReference type="PROSITE" id="PS50045"/>
    </source>
</evidence>
<keyword evidence="1" id="KW-0808">Transferase</keyword>
<dbReference type="Pfam" id="PF00158">
    <property type="entry name" value="Sigma54_activat"/>
    <property type="match status" value="1"/>
</dbReference>
<evidence type="ECO:0000256" key="1">
    <source>
        <dbReference type="ARBA" id="ARBA00022679"/>
    </source>
</evidence>
<evidence type="ECO:0000313" key="8">
    <source>
        <dbReference type="Proteomes" id="UP000585258"/>
    </source>
</evidence>
<dbReference type="EMBL" id="JACKWY010000003">
    <property type="protein sequence ID" value="MBB6714492.1"/>
    <property type="molecule type" value="Genomic_DNA"/>
</dbReference>
<dbReference type="PROSITE" id="PS50045">
    <property type="entry name" value="SIGMA54_INTERACT_4"/>
    <property type="match status" value="1"/>
</dbReference>
<dbReference type="InterPro" id="IPR036634">
    <property type="entry name" value="PRD_sf"/>
</dbReference>
<dbReference type="PANTHER" id="PTHR32071">
    <property type="entry name" value="TRANSCRIPTIONAL REGULATORY PROTEIN"/>
    <property type="match status" value="1"/>
</dbReference>
<reference evidence="7 8" key="1">
    <citation type="submission" date="2020-08" db="EMBL/GenBank/DDBJ databases">
        <title>Clostridia isolated from Swiss meat.</title>
        <authorList>
            <person name="Wambui J."/>
            <person name="Stevens M.J.A."/>
            <person name="Stephan R."/>
        </authorList>
    </citation>
    <scope>NUCLEOTIDE SEQUENCE [LARGE SCALE GENOMIC DNA]</scope>
    <source>
        <strain evidence="7 8">CM001</strain>
    </source>
</reference>
<organism evidence="7 8">
    <name type="scientific">Clostridium gasigenes</name>
    <dbReference type="NCBI Taxonomy" id="94869"/>
    <lineage>
        <taxon>Bacteria</taxon>
        <taxon>Bacillati</taxon>
        <taxon>Bacillota</taxon>
        <taxon>Clostridia</taxon>
        <taxon>Eubacteriales</taxon>
        <taxon>Clostridiaceae</taxon>
        <taxon>Clostridium</taxon>
    </lineage>
</organism>
<dbReference type="RefSeq" id="WP_185164065.1">
    <property type="nucleotide sequence ID" value="NZ_JACKWY010000003.1"/>
</dbReference>
<name>A0A7X0SBH3_9CLOT</name>
<feature type="domain" description="PRD" evidence="6">
    <location>
        <begin position="436"/>
        <end position="544"/>
    </location>
</feature>
<dbReference type="AlphaFoldDB" id="A0A7X0SBH3"/>
<dbReference type="InterPro" id="IPR011608">
    <property type="entry name" value="PRD"/>
</dbReference>
<dbReference type="SMART" id="SM00382">
    <property type="entry name" value="AAA"/>
    <property type="match status" value="1"/>
</dbReference>
<evidence type="ECO:0000259" key="5">
    <source>
        <dbReference type="PROSITE" id="PS51096"/>
    </source>
</evidence>
<evidence type="ECO:0000256" key="2">
    <source>
        <dbReference type="ARBA" id="ARBA00022741"/>
    </source>
</evidence>